<dbReference type="Gene3D" id="3.90.226.10">
    <property type="entry name" value="2-enoyl-CoA Hydratase, Chain A, domain 1"/>
    <property type="match status" value="1"/>
</dbReference>
<keyword evidence="3" id="KW-0963">Cytoplasm</keyword>
<dbReference type="PANTHER" id="PTHR43253">
    <property type="entry name" value="TRICORN PROTEASE HOMOLOG 2-RELATED"/>
    <property type="match status" value="1"/>
</dbReference>
<keyword evidence="9" id="KW-1185">Reference proteome</keyword>
<dbReference type="Pfam" id="PF03572">
    <property type="entry name" value="Peptidase_S41"/>
    <property type="match status" value="1"/>
</dbReference>
<dbReference type="GO" id="GO:0008236">
    <property type="term" value="F:serine-type peptidase activity"/>
    <property type="evidence" value="ECO:0007669"/>
    <property type="project" value="UniProtKB-KW"/>
</dbReference>
<dbReference type="InterPro" id="IPR012393">
    <property type="entry name" value="Tricorn_protease"/>
</dbReference>
<keyword evidence="4" id="KW-0645">Protease</keyword>
<dbReference type="OrthoDB" id="9758793at2"/>
<gene>
    <name evidence="8" type="ORF">AQJ67_18235</name>
</gene>
<evidence type="ECO:0000256" key="4">
    <source>
        <dbReference type="ARBA" id="ARBA00022670"/>
    </source>
</evidence>
<comment type="subcellular location">
    <subcellularLocation>
        <location evidence="1">Cytoplasm</location>
    </subcellularLocation>
</comment>
<evidence type="ECO:0000256" key="6">
    <source>
        <dbReference type="ARBA" id="ARBA00022825"/>
    </source>
</evidence>
<keyword evidence="5" id="KW-0378">Hydrolase</keyword>
<comment type="similarity">
    <text evidence="2">Belongs to the peptidase S41B family.</text>
</comment>
<evidence type="ECO:0000256" key="3">
    <source>
        <dbReference type="ARBA" id="ARBA00022490"/>
    </source>
</evidence>
<dbReference type="EMBL" id="LMWY01000019">
    <property type="protein sequence ID" value="KUO03168.1"/>
    <property type="molecule type" value="Genomic_DNA"/>
</dbReference>
<dbReference type="Proteomes" id="UP000053429">
    <property type="component" value="Unassembled WGS sequence"/>
</dbReference>
<evidence type="ECO:0000259" key="7">
    <source>
        <dbReference type="Pfam" id="PF03572"/>
    </source>
</evidence>
<dbReference type="SUPFAM" id="SSF52096">
    <property type="entry name" value="ClpP/crotonase"/>
    <property type="match status" value="1"/>
</dbReference>
<comment type="caution">
    <text evidence="8">The sequence shown here is derived from an EMBL/GenBank/DDBJ whole genome shotgun (WGS) entry which is preliminary data.</text>
</comment>
<sequence length="112" mass="12070">MFTGSDGDVATAAVKALGIGPVVGNRTWGGVNVMDWNFSLADGTGLILPREAYWLTHQGWHAENHGIAPDIEVPCTPEDWLQNRDPHLEAAVHAALTRLTAQPPATPPRPAW</sequence>
<evidence type="ECO:0000256" key="1">
    <source>
        <dbReference type="ARBA" id="ARBA00004496"/>
    </source>
</evidence>
<protein>
    <recommendedName>
        <fullName evidence="7">Tail specific protease domain-containing protein</fullName>
    </recommendedName>
</protein>
<dbReference type="GO" id="GO:0005737">
    <property type="term" value="C:cytoplasm"/>
    <property type="evidence" value="ECO:0007669"/>
    <property type="project" value="UniProtKB-SubCell"/>
</dbReference>
<reference evidence="8 9" key="1">
    <citation type="submission" date="2015-10" db="EMBL/GenBank/DDBJ databases">
        <title>Draft genome sequence of Streptomyces caeruleatus NRRL B-24802, type strain for the species Streptomyces caeruleatus.</title>
        <authorList>
            <person name="Ruckert C."/>
            <person name="Winkler A."/>
            <person name="Kalinowski J."/>
            <person name="Kampfer P."/>
            <person name="Glaeser S."/>
        </authorList>
    </citation>
    <scope>NUCLEOTIDE SEQUENCE [LARGE SCALE GENOMIC DNA]</scope>
    <source>
        <strain evidence="8 9">NRRL B-24802</strain>
    </source>
</reference>
<evidence type="ECO:0000313" key="8">
    <source>
        <dbReference type="EMBL" id="KUO03168.1"/>
    </source>
</evidence>
<dbReference type="RefSeq" id="WP_062719976.1">
    <property type="nucleotide sequence ID" value="NZ_KQ948928.1"/>
</dbReference>
<dbReference type="AlphaFoldDB" id="A0A101U394"/>
<name>A0A101U394_9ACTN</name>
<dbReference type="STRING" id="661399.AQJ67_18235"/>
<organism evidence="8 9">
    <name type="scientific">Streptomyces caeruleatus</name>
    <dbReference type="NCBI Taxonomy" id="661399"/>
    <lineage>
        <taxon>Bacteria</taxon>
        <taxon>Bacillati</taxon>
        <taxon>Actinomycetota</taxon>
        <taxon>Actinomycetes</taxon>
        <taxon>Kitasatosporales</taxon>
        <taxon>Streptomycetaceae</taxon>
        <taxon>Streptomyces</taxon>
    </lineage>
</organism>
<dbReference type="GO" id="GO:0006508">
    <property type="term" value="P:proteolysis"/>
    <property type="evidence" value="ECO:0007669"/>
    <property type="project" value="UniProtKB-KW"/>
</dbReference>
<keyword evidence="6" id="KW-0720">Serine protease</keyword>
<dbReference type="InterPro" id="IPR005151">
    <property type="entry name" value="Tail-specific_protease"/>
</dbReference>
<accession>A0A101U394</accession>
<evidence type="ECO:0000256" key="2">
    <source>
        <dbReference type="ARBA" id="ARBA00008524"/>
    </source>
</evidence>
<evidence type="ECO:0000313" key="9">
    <source>
        <dbReference type="Proteomes" id="UP000053429"/>
    </source>
</evidence>
<dbReference type="PANTHER" id="PTHR43253:SF1">
    <property type="entry name" value="TRICORN PROTEASE HOMOLOG 2-RELATED"/>
    <property type="match status" value="1"/>
</dbReference>
<feature type="domain" description="Tail specific protease" evidence="7">
    <location>
        <begin position="3"/>
        <end position="73"/>
    </location>
</feature>
<evidence type="ECO:0000256" key="5">
    <source>
        <dbReference type="ARBA" id="ARBA00022801"/>
    </source>
</evidence>
<dbReference type="InterPro" id="IPR029045">
    <property type="entry name" value="ClpP/crotonase-like_dom_sf"/>
</dbReference>
<proteinExistence type="inferred from homology"/>